<dbReference type="Proteomes" id="UP000502433">
    <property type="component" value="Chromosome"/>
</dbReference>
<evidence type="ECO:0008006" key="4">
    <source>
        <dbReference type="Google" id="ProtNLM"/>
    </source>
</evidence>
<sequence>MKNQLVIHDGFSLNQSDFLLLETILWQAHDGYFVLDYHLQRLKNSAIYFDFSVDINSLKTQLNKLAESFLNQAYKVRLLLNSDGEITYQTMSLSPVKNQELVKLGMCCTPVDSTNIFLYHKTTNRQVYEIAKAAFPDCDDVLLWNERGEITETSIGNIVVELNGELLTPPVKCGLLAGTFRANLLDKGKIREEIMTMETLKYSNRIYIINSVKKWREAVLISH</sequence>
<comment type="similarity">
    <text evidence="1">Belongs to the class-IV pyridoxal-phosphate-dependent aminotransferase family.</text>
</comment>
<name>A0A6H2BVU0_DOLFA</name>
<dbReference type="Gene3D" id="3.20.10.10">
    <property type="entry name" value="D-amino Acid Aminotransferase, subunit A, domain 2"/>
    <property type="match status" value="1"/>
</dbReference>
<evidence type="ECO:0000313" key="2">
    <source>
        <dbReference type="EMBL" id="QJB43150.1"/>
    </source>
</evidence>
<gene>
    <name evidence="2" type="ORF">HGD76_01775</name>
</gene>
<dbReference type="InterPro" id="IPR043132">
    <property type="entry name" value="BCAT-like_C"/>
</dbReference>
<dbReference type="InterPro" id="IPR001544">
    <property type="entry name" value="Aminotrans_IV"/>
</dbReference>
<dbReference type="Pfam" id="PF01063">
    <property type="entry name" value="Aminotran_4"/>
    <property type="match status" value="1"/>
</dbReference>
<dbReference type="EMBL" id="CP051206">
    <property type="protein sequence ID" value="QJB43150.1"/>
    <property type="molecule type" value="Genomic_DNA"/>
</dbReference>
<dbReference type="InterPro" id="IPR050571">
    <property type="entry name" value="Class-IV_PLP-Dep_Aminotrnsfr"/>
</dbReference>
<reference evidence="2 3" key="1">
    <citation type="submission" date="2020-04" db="EMBL/GenBank/DDBJ databases">
        <title>Genome-Wide Identification of 5-Methylcytosine Sites in Bacterial Genomes By High-Throughput Sequencing of MspJI Restriction Fragments.</title>
        <authorList>
            <person name="Wu V."/>
        </authorList>
    </citation>
    <scope>NUCLEOTIDE SEQUENCE [LARGE SCALE GENOMIC DNA]</scope>
    <source>
        <strain evidence="2 3">CCAP 1403/13f</strain>
    </source>
</reference>
<protein>
    <recommendedName>
        <fullName evidence="4">Aminotransferase class IV</fullName>
    </recommendedName>
</protein>
<accession>A0A6H2BVU0</accession>
<dbReference type="KEGG" id="dfs:HGD76_01775"/>
<organism evidence="2 3">
    <name type="scientific">Dolichospermum flos-aquae CCAP 1403/13F</name>
    <dbReference type="NCBI Taxonomy" id="315271"/>
    <lineage>
        <taxon>Bacteria</taxon>
        <taxon>Bacillati</taxon>
        <taxon>Cyanobacteriota</taxon>
        <taxon>Cyanophyceae</taxon>
        <taxon>Nostocales</taxon>
        <taxon>Aphanizomenonaceae</taxon>
        <taxon>Dolichospermum</taxon>
    </lineage>
</organism>
<reference evidence="2 3" key="2">
    <citation type="submission" date="2020-04" db="EMBL/GenBank/DDBJ databases">
        <authorList>
            <person name="Fomenkov A."/>
            <person name="Anton B.P."/>
            <person name="Roberts R.J."/>
        </authorList>
    </citation>
    <scope>NUCLEOTIDE SEQUENCE [LARGE SCALE GENOMIC DNA]</scope>
    <source>
        <strain evidence="2 3">CCAP 1403/13f</strain>
    </source>
</reference>
<dbReference type="GO" id="GO:0046394">
    <property type="term" value="P:carboxylic acid biosynthetic process"/>
    <property type="evidence" value="ECO:0007669"/>
    <property type="project" value="UniProtKB-ARBA"/>
</dbReference>
<dbReference type="PANTHER" id="PTHR42743:SF11">
    <property type="entry name" value="AMINODEOXYCHORISMATE LYASE"/>
    <property type="match status" value="1"/>
</dbReference>
<dbReference type="InterPro" id="IPR043131">
    <property type="entry name" value="BCAT-like_N"/>
</dbReference>
<dbReference type="AlphaFoldDB" id="A0A6H2BVU0"/>
<dbReference type="SUPFAM" id="SSF56752">
    <property type="entry name" value="D-aminoacid aminotransferase-like PLP-dependent enzymes"/>
    <property type="match status" value="1"/>
</dbReference>
<evidence type="ECO:0000313" key="3">
    <source>
        <dbReference type="Proteomes" id="UP000502433"/>
    </source>
</evidence>
<dbReference type="Gene3D" id="3.30.470.10">
    <property type="match status" value="1"/>
</dbReference>
<dbReference type="InterPro" id="IPR036038">
    <property type="entry name" value="Aminotransferase-like"/>
</dbReference>
<dbReference type="GO" id="GO:0003824">
    <property type="term" value="F:catalytic activity"/>
    <property type="evidence" value="ECO:0007669"/>
    <property type="project" value="InterPro"/>
</dbReference>
<dbReference type="RefSeq" id="WP_168694782.1">
    <property type="nucleotide sequence ID" value="NZ_CP051206.1"/>
</dbReference>
<evidence type="ECO:0000256" key="1">
    <source>
        <dbReference type="ARBA" id="ARBA00009320"/>
    </source>
</evidence>
<proteinExistence type="inferred from homology"/>
<dbReference type="PANTHER" id="PTHR42743">
    <property type="entry name" value="AMINO-ACID AMINOTRANSFERASE"/>
    <property type="match status" value="1"/>
</dbReference>